<name>E9B4E4_LEIMU</name>
<dbReference type="KEGG" id="lmi:LMXM_32_3030"/>
<feature type="compositionally biased region" description="Basic and acidic residues" evidence="1">
    <location>
        <begin position="26"/>
        <end position="35"/>
    </location>
</feature>
<feature type="region of interest" description="Disordered" evidence="1">
    <location>
        <begin position="496"/>
        <end position="515"/>
    </location>
</feature>
<dbReference type="VEuPathDB" id="TriTrypDB:LmxM.32.3030"/>
<gene>
    <name evidence="2" type="ORF">LMXM_32_3030</name>
</gene>
<feature type="compositionally biased region" description="Basic residues" evidence="1">
    <location>
        <begin position="386"/>
        <end position="397"/>
    </location>
</feature>
<feature type="region of interest" description="Disordered" evidence="1">
    <location>
        <begin position="216"/>
        <end position="244"/>
    </location>
</feature>
<evidence type="ECO:0000256" key="1">
    <source>
        <dbReference type="SAM" id="MobiDB-lite"/>
    </source>
</evidence>
<evidence type="ECO:0000313" key="3">
    <source>
        <dbReference type="Proteomes" id="UP000007259"/>
    </source>
</evidence>
<feature type="compositionally biased region" description="Polar residues" evidence="1">
    <location>
        <begin position="847"/>
        <end position="866"/>
    </location>
</feature>
<sequence length="1033" mass="112208">MPTYQEMHSSRLRRSKHAAEPIEATQRQEENEMNGHYHTPMLQLEEPPTTPTRPTDKRIDIPTRLDEALRQGYTKTSPNPRHPFTEANTPTRCFVPMRRYMGVGASDSIESAVVFHSPNETAERMVSGVLSANEQKRISSSASPMKVDSDAVNVTLVEDDDSENIEDRDMEDDKIDDGYSDGVVFELYKPMEMRRPEHTFSKGSPLPPAMLTRRLPAGGVSGRRYNCSNGSREQAGGRYPTLSQSSRLEDIRRLPLHGGEMRKGSNICVDRTRAMAQEDMVRNSSADSFSMDGAGTAFQNIGQPQRIDSSMNSQFFFKSRQRRNGMNTSIVHGGSHHDSMSSPSESPQVSADVAAPTLMNLSGPHLFCSDQVVLISHCRGQSGHTHANHHVHNHNHRHSDGDAAGEASSLMDRIMLGIASVDPFTGDGESGMTTSLSMADGFDLVRAPITGLRAMLLGNNAVEEEEAAEDPETRARQAEQLKHFYSKVVRQHRNCAKSGAPAGGNSPPTSATRSVSTLHAPQFFRIDDTVADCVAPEHEVGAPTLSQPSPLGDEERAALVLESVVAKKTKKREKRVMFNMSAMEPRHTEGGVGPNVPHHGTPQPTCALVPHAPSPLARQCFGVEMTSSCGEAEMNDLGTWESPLLPTSLRTARRAGDMQNQLTLATSARWTEALTGCADGAVRAMPFSVTPVRGAPSMSSLQTSRCGDEDDEHCLTDRFTPSASANFAQQQLPTFAPIATASPSPPAPPEPTTLEKLSVILAEAPRKHCFSGGKVPKVSTKRREADMALAAGADDAIVLPQSSISFVPQLRSPYSHLVSSNVLSSLEVCLPDRDSSRKGSSRPRHPPQTSLGISCAQTKSPSPLQSTEVGVLPVHHKSGGMVTQVFVPPLLRAAQAFPDRDLPSEPMQTPSTMVSMVATAAAGLTTRKRNAKVDTKSWCNSKHSSASSFPIVKSHAVKTDLPLLPAQSSSRRSREELPREWASNKPTSPSVSGDGVSVLRPSALTRRISISRDRHDCDGFWCSCRRRQRAANE</sequence>
<dbReference type="AlphaFoldDB" id="E9B4E4"/>
<dbReference type="RefSeq" id="XP_003878561.1">
    <property type="nucleotide sequence ID" value="XM_003878512.1"/>
</dbReference>
<accession>E9B4E4</accession>
<dbReference type="PhylomeDB" id="E9B4E4"/>
<protein>
    <submittedName>
        <fullName evidence="2">Uncharacterized protein</fullName>
    </submittedName>
</protein>
<dbReference type="GeneID" id="13452165"/>
<feature type="region of interest" description="Disordered" evidence="1">
    <location>
        <begin position="384"/>
        <end position="403"/>
    </location>
</feature>
<dbReference type="OMA" id="RQHRNCA"/>
<feature type="region of interest" description="Disordered" evidence="1">
    <location>
        <begin position="962"/>
        <end position="999"/>
    </location>
</feature>
<dbReference type="Proteomes" id="UP000007259">
    <property type="component" value="Chromosome 32"/>
</dbReference>
<keyword evidence="3" id="KW-1185">Reference proteome</keyword>
<dbReference type="EMBL" id="FR799585">
    <property type="protein sequence ID" value="CBZ30112.1"/>
    <property type="molecule type" value="Genomic_DNA"/>
</dbReference>
<proteinExistence type="predicted"/>
<dbReference type="OrthoDB" id="264767at2759"/>
<feature type="region of interest" description="Disordered" evidence="1">
    <location>
        <begin position="833"/>
        <end position="866"/>
    </location>
</feature>
<feature type="compositionally biased region" description="Polar residues" evidence="1">
    <location>
        <begin position="506"/>
        <end position="515"/>
    </location>
</feature>
<feature type="region of interest" description="Disordered" evidence="1">
    <location>
        <begin position="1"/>
        <end position="61"/>
    </location>
</feature>
<organism evidence="2 3">
    <name type="scientific">Leishmania mexicana (strain MHOM/GT/2001/U1103)</name>
    <dbReference type="NCBI Taxonomy" id="929439"/>
    <lineage>
        <taxon>Eukaryota</taxon>
        <taxon>Discoba</taxon>
        <taxon>Euglenozoa</taxon>
        <taxon>Kinetoplastea</taxon>
        <taxon>Metakinetoplastina</taxon>
        <taxon>Trypanosomatida</taxon>
        <taxon>Trypanosomatidae</taxon>
        <taxon>Leishmaniinae</taxon>
        <taxon>Leishmania</taxon>
    </lineage>
</organism>
<reference evidence="2 3" key="1">
    <citation type="journal article" date="2011" name="Genome Res.">
        <title>Chromosome and gene copy number variation allow major structural change between species and strains of Leishmania.</title>
        <authorList>
            <person name="Rogers M.B."/>
            <person name="Hilley J.D."/>
            <person name="Dickens N.J."/>
            <person name="Wilkes J."/>
            <person name="Bates P.A."/>
            <person name="Depledge D.P."/>
            <person name="Harris D."/>
            <person name="Her Y."/>
            <person name="Herzyk P."/>
            <person name="Imamura H."/>
            <person name="Otto T.D."/>
            <person name="Sanders M."/>
            <person name="Seeger K."/>
            <person name="Dujardin J.C."/>
            <person name="Berriman M."/>
            <person name="Smith D.F."/>
            <person name="Hertz-Fowler C."/>
            <person name="Mottram J.C."/>
        </authorList>
    </citation>
    <scope>NUCLEOTIDE SEQUENCE [LARGE SCALE GENOMIC DNA]</scope>
    <source>
        <strain evidence="2 3">MHOM/GT/2001/U1103</strain>
    </source>
</reference>
<evidence type="ECO:0000313" key="2">
    <source>
        <dbReference type="EMBL" id="CBZ30112.1"/>
    </source>
</evidence>